<feature type="transmembrane region" description="Helical" evidence="19">
    <location>
        <begin position="187"/>
        <end position="205"/>
    </location>
</feature>
<dbReference type="GO" id="GO:0051073">
    <property type="term" value="F:adenosylcobinamide-GDP ribazoletransferase activity"/>
    <property type="evidence" value="ECO:0007669"/>
    <property type="project" value="UniProtKB-EC"/>
</dbReference>
<reference evidence="21" key="1">
    <citation type="journal article" date="2019" name="Int. J. Syst. Evol. Microbiol.">
        <title>The Global Catalogue of Microorganisms (GCM) 10K type strain sequencing project: providing services to taxonomists for standard genome sequencing and annotation.</title>
        <authorList>
            <consortium name="The Broad Institute Genomics Platform"/>
            <consortium name="The Broad Institute Genome Sequencing Center for Infectious Disease"/>
            <person name="Wu L."/>
            <person name="Ma J."/>
        </authorList>
    </citation>
    <scope>NUCLEOTIDE SEQUENCE [LARGE SCALE GENOMIC DNA]</scope>
    <source>
        <strain evidence="21">TISTR 1535</strain>
    </source>
</reference>
<evidence type="ECO:0000256" key="12">
    <source>
        <dbReference type="ARBA" id="ARBA00022989"/>
    </source>
</evidence>
<sequence length="268" mass="29971">MRARLTGILIGVCINLQFFTSIPMKRELPINRFYLSYALRTFPLLGFVQGAIYAFVLYVLQSYTPFSDMILAFGLWLLLILLSGGIHLDGLMDTSDAYFSYKDVDKRLEIMKDPRAGAFGVLAITVFLTGRFVIFYELVRLAGEGIYVLVMLVPLLGKMLMGAYLQLVPSARKDGMAYLFQQGAGRFYWIVYGGYLLVMGIGITFLNIDLLVPYMTLMLVMAAGGYILSGKIKKHFGGITGDTLGAISEGMELVLWITVWLFYVFALV</sequence>
<dbReference type="Proteomes" id="UP001597502">
    <property type="component" value="Unassembled WGS sequence"/>
</dbReference>
<evidence type="ECO:0000256" key="11">
    <source>
        <dbReference type="ARBA" id="ARBA00022842"/>
    </source>
</evidence>
<evidence type="ECO:0000256" key="17">
    <source>
        <dbReference type="ARBA" id="ARBA00048623"/>
    </source>
</evidence>
<keyword evidence="9 19" id="KW-0808">Transferase</keyword>
<comment type="catalytic activity">
    <reaction evidence="18 19">
        <text>alpha-ribazole 5'-phosphate + adenosylcob(III)inamide-GDP = adenosylcob(III)alamin 5'-phosphate + GMP + H(+)</text>
        <dbReference type="Rhea" id="RHEA:23560"/>
        <dbReference type="ChEBI" id="CHEBI:15378"/>
        <dbReference type="ChEBI" id="CHEBI:57918"/>
        <dbReference type="ChEBI" id="CHEBI:58115"/>
        <dbReference type="ChEBI" id="CHEBI:60487"/>
        <dbReference type="ChEBI" id="CHEBI:60493"/>
        <dbReference type="EC" id="2.7.8.26"/>
    </reaction>
</comment>
<evidence type="ECO:0000256" key="1">
    <source>
        <dbReference type="ARBA" id="ARBA00001946"/>
    </source>
</evidence>
<comment type="catalytic activity">
    <reaction evidence="17 19">
        <text>alpha-ribazole + adenosylcob(III)inamide-GDP = adenosylcob(III)alamin + GMP + H(+)</text>
        <dbReference type="Rhea" id="RHEA:16049"/>
        <dbReference type="ChEBI" id="CHEBI:10329"/>
        <dbReference type="ChEBI" id="CHEBI:15378"/>
        <dbReference type="ChEBI" id="CHEBI:18408"/>
        <dbReference type="ChEBI" id="CHEBI:58115"/>
        <dbReference type="ChEBI" id="CHEBI:60487"/>
        <dbReference type="EC" id="2.7.8.26"/>
    </reaction>
</comment>
<dbReference type="PANTHER" id="PTHR34148">
    <property type="entry name" value="ADENOSYLCOBINAMIDE-GDP RIBAZOLETRANSFERASE"/>
    <property type="match status" value="1"/>
</dbReference>
<evidence type="ECO:0000256" key="9">
    <source>
        <dbReference type="ARBA" id="ARBA00022679"/>
    </source>
</evidence>
<feature type="transmembrane region" description="Helical" evidence="19">
    <location>
        <begin position="116"/>
        <end position="134"/>
    </location>
</feature>
<dbReference type="EMBL" id="JBHUNA010000034">
    <property type="protein sequence ID" value="MFD2762015.1"/>
    <property type="molecule type" value="Genomic_DNA"/>
</dbReference>
<evidence type="ECO:0000256" key="4">
    <source>
        <dbReference type="ARBA" id="ARBA00010561"/>
    </source>
</evidence>
<evidence type="ECO:0000256" key="2">
    <source>
        <dbReference type="ARBA" id="ARBA00004651"/>
    </source>
</evidence>
<comment type="function">
    <text evidence="14 19">Joins adenosylcobinamide-GDP and alpha-ribazole to generate adenosylcobalamin (Ado-cobalamin). Also synthesizes adenosylcobalamin 5'-phosphate from adenosylcobinamide-GDP and alpha-ribazole 5'-phosphate.</text>
</comment>
<gene>
    <name evidence="19" type="primary">cobS</name>
    <name evidence="20" type="ORF">ACFSUO_13735</name>
</gene>
<evidence type="ECO:0000256" key="19">
    <source>
        <dbReference type="HAMAP-Rule" id="MF_00719"/>
    </source>
</evidence>
<evidence type="ECO:0000256" key="15">
    <source>
        <dbReference type="ARBA" id="ARBA00032605"/>
    </source>
</evidence>
<dbReference type="InterPro" id="IPR003805">
    <property type="entry name" value="CobS"/>
</dbReference>
<evidence type="ECO:0000256" key="14">
    <source>
        <dbReference type="ARBA" id="ARBA00025228"/>
    </source>
</evidence>
<dbReference type="EC" id="2.7.8.26" evidence="5 19"/>
<evidence type="ECO:0000256" key="3">
    <source>
        <dbReference type="ARBA" id="ARBA00004663"/>
    </source>
</evidence>
<evidence type="ECO:0000256" key="13">
    <source>
        <dbReference type="ARBA" id="ARBA00023136"/>
    </source>
</evidence>
<evidence type="ECO:0000256" key="5">
    <source>
        <dbReference type="ARBA" id="ARBA00013200"/>
    </source>
</evidence>
<evidence type="ECO:0000256" key="10">
    <source>
        <dbReference type="ARBA" id="ARBA00022692"/>
    </source>
</evidence>
<comment type="similarity">
    <text evidence="4 19">Belongs to the CobS family.</text>
</comment>
<feature type="transmembrane region" description="Helical" evidence="19">
    <location>
        <begin position="6"/>
        <end position="24"/>
    </location>
</feature>
<evidence type="ECO:0000313" key="20">
    <source>
        <dbReference type="EMBL" id="MFD2762015.1"/>
    </source>
</evidence>
<feature type="transmembrane region" description="Helical" evidence="19">
    <location>
        <begin position="146"/>
        <end position="167"/>
    </location>
</feature>
<keyword evidence="11 19" id="KW-0460">Magnesium</keyword>
<keyword evidence="8 19" id="KW-0169">Cobalamin biosynthesis</keyword>
<dbReference type="PANTHER" id="PTHR34148:SF1">
    <property type="entry name" value="ADENOSYLCOBINAMIDE-GDP RIBAZOLETRANSFERASE"/>
    <property type="match status" value="1"/>
</dbReference>
<keyword evidence="21" id="KW-1185">Reference proteome</keyword>
<comment type="subcellular location">
    <subcellularLocation>
        <location evidence="2 19">Cell membrane</location>
        <topology evidence="2 19">Multi-pass membrane protein</topology>
    </subcellularLocation>
</comment>
<keyword evidence="10 19" id="KW-0812">Transmembrane</keyword>
<organism evidence="20 21">
    <name type="scientific">Lentibacillus juripiscarius</name>
    <dbReference type="NCBI Taxonomy" id="257446"/>
    <lineage>
        <taxon>Bacteria</taxon>
        <taxon>Bacillati</taxon>
        <taxon>Bacillota</taxon>
        <taxon>Bacilli</taxon>
        <taxon>Bacillales</taxon>
        <taxon>Bacillaceae</taxon>
        <taxon>Lentibacillus</taxon>
    </lineage>
</organism>
<keyword evidence="13 19" id="KW-0472">Membrane</keyword>
<comment type="caution">
    <text evidence="20">The sequence shown here is derived from an EMBL/GenBank/DDBJ whole genome shotgun (WGS) entry which is preliminary data.</text>
</comment>
<feature type="transmembrane region" description="Helical" evidence="19">
    <location>
        <begin position="44"/>
        <end position="63"/>
    </location>
</feature>
<keyword evidence="7 19" id="KW-1003">Cell membrane</keyword>
<feature type="transmembrane region" description="Helical" evidence="19">
    <location>
        <begin position="69"/>
        <end position="88"/>
    </location>
</feature>
<feature type="transmembrane region" description="Helical" evidence="19">
    <location>
        <begin position="250"/>
        <end position="267"/>
    </location>
</feature>
<accession>A0ABW5V8N7</accession>
<comment type="pathway">
    <text evidence="3 19">Cofactor biosynthesis; adenosylcobalamin biosynthesis; adenosylcobalamin from cob(II)yrinate a,c-diamide: step 7/7.</text>
</comment>
<evidence type="ECO:0000313" key="21">
    <source>
        <dbReference type="Proteomes" id="UP001597502"/>
    </source>
</evidence>
<evidence type="ECO:0000256" key="16">
    <source>
        <dbReference type="ARBA" id="ARBA00032853"/>
    </source>
</evidence>
<dbReference type="Pfam" id="PF02654">
    <property type="entry name" value="CobS"/>
    <property type="match status" value="1"/>
</dbReference>
<dbReference type="HAMAP" id="MF_00719">
    <property type="entry name" value="CobS"/>
    <property type="match status" value="1"/>
</dbReference>
<evidence type="ECO:0000256" key="6">
    <source>
        <dbReference type="ARBA" id="ARBA00015850"/>
    </source>
</evidence>
<evidence type="ECO:0000256" key="7">
    <source>
        <dbReference type="ARBA" id="ARBA00022475"/>
    </source>
</evidence>
<keyword evidence="12 19" id="KW-1133">Transmembrane helix</keyword>
<name>A0ABW5V8N7_9BACI</name>
<protein>
    <recommendedName>
        <fullName evidence="6 19">Adenosylcobinamide-GDP ribazoletransferase</fullName>
        <ecNumber evidence="5 19">2.7.8.26</ecNumber>
    </recommendedName>
    <alternativeName>
        <fullName evidence="16 19">Cobalamin synthase</fullName>
    </alternativeName>
    <alternativeName>
        <fullName evidence="15 19">Cobalamin-5'-phosphate synthase</fullName>
    </alternativeName>
</protein>
<evidence type="ECO:0000256" key="8">
    <source>
        <dbReference type="ARBA" id="ARBA00022573"/>
    </source>
</evidence>
<evidence type="ECO:0000256" key="18">
    <source>
        <dbReference type="ARBA" id="ARBA00049504"/>
    </source>
</evidence>
<proteinExistence type="inferred from homology"/>
<comment type="cofactor">
    <cofactor evidence="1 19">
        <name>Mg(2+)</name>
        <dbReference type="ChEBI" id="CHEBI:18420"/>
    </cofactor>
</comment>
<dbReference type="RefSeq" id="WP_382395096.1">
    <property type="nucleotide sequence ID" value="NZ_JBHUNA010000034.1"/>
</dbReference>
<feature type="transmembrane region" description="Helical" evidence="19">
    <location>
        <begin position="211"/>
        <end position="229"/>
    </location>
</feature>